<evidence type="ECO:0000313" key="2">
    <source>
        <dbReference type="EMBL" id="SCY50521.1"/>
    </source>
</evidence>
<feature type="domain" description="tRNA (guanine-N(1)-)-methyltransferase C-terminal" evidence="1">
    <location>
        <begin position="12"/>
        <end position="191"/>
    </location>
</feature>
<keyword evidence="3" id="KW-1185">Reference proteome</keyword>
<dbReference type="STRING" id="419481.SAMN05216233_110144"/>
<dbReference type="InterPro" id="IPR019230">
    <property type="entry name" value="RNA_MeTrfase_C_dom"/>
</dbReference>
<dbReference type="InterPro" id="IPR029026">
    <property type="entry name" value="tRNA_m1G_MTases_N"/>
</dbReference>
<reference evidence="2 3" key="1">
    <citation type="submission" date="2016-10" db="EMBL/GenBank/DDBJ databases">
        <authorList>
            <person name="de Groot N.N."/>
        </authorList>
    </citation>
    <scope>NUCLEOTIDE SEQUENCE [LARGE SCALE GENOMIC DNA]</scope>
    <source>
        <strain evidence="2 3">AA1</strain>
    </source>
</reference>
<dbReference type="CDD" id="cd18085">
    <property type="entry name" value="TM1570-like"/>
    <property type="match status" value="1"/>
</dbReference>
<dbReference type="Gene3D" id="3.40.1280.10">
    <property type="match status" value="1"/>
</dbReference>
<gene>
    <name evidence="2" type="ORF">SAMN05216233_110144</name>
</gene>
<evidence type="ECO:0000259" key="1">
    <source>
        <dbReference type="Pfam" id="PF09936"/>
    </source>
</evidence>
<protein>
    <recommendedName>
        <fullName evidence="1">tRNA (guanine-N(1)-)-methyltransferase C-terminal domain-containing protein</fullName>
    </recommendedName>
</protein>
<evidence type="ECO:0000313" key="3">
    <source>
        <dbReference type="Proteomes" id="UP000198870"/>
    </source>
</evidence>
<dbReference type="AlphaFoldDB" id="A0A1G5GGN5"/>
<dbReference type="Pfam" id="PF09936">
    <property type="entry name" value="Methyltrn_RNA_4"/>
    <property type="match status" value="1"/>
</dbReference>
<organism evidence="2 3">
    <name type="scientific">Desulfoluna spongiiphila</name>
    <dbReference type="NCBI Taxonomy" id="419481"/>
    <lineage>
        <taxon>Bacteria</taxon>
        <taxon>Pseudomonadati</taxon>
        <taxon>Thermodesulfobacteriota</taxon>
        <taxon>Desulfobacteria</taxon>
        <taxon>Desulfobacterales</taxon>
        <taxon>Desulfolunaceae</taxon>
        <taxon>Desulfoluna</taxon>
    </lineage>
</organism>
<sequence>MSGDGNVTQADLHVVLVHHPVRNKTGETICSAVTNLDIHDIARTSRTFGVKGYYIVTTLEDQKVLTEKIVAHWTTGRGGELNPARKEALELVKIRGSLDDVVAEIRNESGQTPCVVATSARRCADALSWQAGRECLMEGRPMVLIFGTAWGVTDDVIASADHVLEPVDGGTHYNHLPVRAAVAIILDRLLGR</sequence>
<accession>A0A1G5GGN5</accession>
<dbReference type="RefSeq" id="WP_226860118.1">
    <property type="nucleotide sequence ID" value="NZ_FMUX01000010.1"/>
</dbReference>
<name>A0A1G5GGN5_9BACT</name>
<dbReference type="Proteomes" id="UP000198870">
    <property type="component" value="Unassembled WGS sequence"/>
</dbReference>
<dbReference type="EMBL" id="FMUX01000010">
    <property type="protein sequence ID" value="SCY50521.1"/>
    <property type="molecule type" value="Genomic_DNA"/>
</dbReference>
<proteinExistence type="predicted"/>